<evidence type="ECO:0000313" key="2">
    <source>
        <dbReference type="EMBL" id="CAG8518892.1"/>
    </source>
</evidence>
<dbReference type="Proteomes" id="UP000789759">
    <property type="component" value="Unassembled WGS sequence"/>
</dbReference>
<dbReference type="OrthoDB" id="5597136at2759"/>
<reference evidence="2" key="1">
    <citation type="submission" date="2021-06" db="EMBL/GenBank/DDBJ databases">
        <authorList>
            <person name="Kallberg Y."/>
            <person name="Tangrot J."/>
            <person name="Rosling A."/>
        </authorList>
    </citation>
    <scope>NUCLEOTIDE SEQUENCE</scope>
    <source>
        <strain evidence="2">FL966</strain>
    </source>
</reference>
<feature type="region of interest" description="Disordered" evidence="1">
    <location>
        <begin position="1"/>
        <end position="20"/>
    </location>
</feature>
<evidence type="ECO:0000256" key="1">
    <source>
        <dbReference type="SAM" id="MobiDB-lite"/>
    </source>
</evidence>
<comment type="caution">
    <text evidence="2">The sequence shown here is derived from an EMBL/GenBank/DDBJ whole genome shotgun (WGS) entry which is preliminary data.</text>
</comment>
<organism evidence="2 3">
    <name type="scientific">Cetraspora pellucida</name>
    <dbReference type="NCBI Taxonomy" id="1433469"/>
    <lineage>
        <taxon>Eukaryota</taxon>
        <taxon>Fungi</taxon>
        <taxon>Fungi incertae sedis</taxon>
        <taxon>Mucoromycota</taxon>
        <taxon>Glomeromycotina</taxon>
        <taxon>Glomeromycetes</taxon>
        <taxon>Diversisporales</taxon>
        <taxon>Gigasporaceae</taxon>
        <taxon>Cetraspora</taxon>
    </lineage>
</organism>
<accession>A0A9N9A6Y5</accession>
<keyword evidence="3" id="KW-1185">Reference proteome</keyword>
<dbReference type="AlphaFoldDB" id="A0A9N9A6Y5"/>
<gene>
    <name evidence="2" type="ORF">CPELLU_LOCUS3287</name>
</gene>
<dbReference type="EMBL" id="CAJVQA010001563">
    <property type="protein sequence ID" value="CAG8518892.1"/>
    <property type="molecule type" value="Genomic_DNA"/>
</dbReference>
<proteinExistence type="predicted"/>
<sequence>MSVRDQFEDDQTVNGDEYNNQQHLNQTTLLLQKIAQMATNYEKLTTILVTRAEISSCQLQRRQYQPWQPTNRGIEPRRPFTSPDRNRPQYWNVNMCDIYFPEPEKDIYAIKQCESPEAEHGQPIPMEVTSDEQTPIVSQLAVPRRKRGASIVNFASKPLIPATEESNIIDNNYNKKSIATKCYVQIQNNPILVVLDSEAAVSIISKKLARKLNLEITELFNTVVVIINSTRE</sequence>
<name>A0A9N9A6Y5_9GLOM</name>
<protein>
    <submittedName>
        <fullName evidence="2">16312_t:CDS:1</fullName>
    </submittedName>
</protein>
<evidence type="ECO:0000313" key="3">
    <source>
        <dbReference type="Proteomes" id="UP000789759"/>
    </source>
</evidence>